<reference evidence="2 3" key="1">
    <citation type="submission" date="2019-05" db="EMBL/GenBank/DDBJ databases">
        <title>Roseovarius bejariae sp. nov., a moderately halophylic bacterium isolated from a saline soil in Rambla Salada (Murcia).</title>
        <authorList>
            <person name="Castro D.J."/>
            <person name="Gomez-Altuve A."/>
            <person name="Reina J.C."/>
            <person name="Rodriguez M."/>
            <person name="Sampedro I."/>
            <person name="Llamas I."/>
            <person name="Martinez-Checa F."/>
        </authorList>
    </citation>
    <scope>NUCLEOTIDE SEQUENCE [LARGE SCALE GENOMIC DNA]</scope>
    <source>
        <strain evidence="2 3">A21</strain>
    </source>
</reference>
<evidence type="ECO:0000259" key="1">
    <source>
        <dbReference type="Pfam" id="PF06568"/>
    </source>
</evidence>
<accession>A0A844CTV0</accession>
<proteinExistence type="predicted"/>
<sequence>MTFAHDTRASNAALALEISAAVSQFFQRIDDYRLYRKTLRTLRDLDDRTLADLGLHRSGLRAEALKATYGVVR</sequence>
<dbReference type="OrthoDB" id="8244198at2"/>
<organism evidence="2 3">
    <name type="scientific">Roseovarius bejariae</name>
    <dbReference type="NCBI Taxonomy" id="2576383"/>
    <lineage>
        <taxon>Bacteria</taxon>
        <taxon>Pseudomonadati</taxon>
        <taxon>Pseudomonadota</taxon>
        <taxon>Alphaproteobacteria</taxon>
        <taxon>Rhodobacterales</taxon>
        <taxon>Roseobacteraceae</taxon>
        <taxon>Roseovarius</taxon>
    </lineage>
</organism>
<dbReference type="Proteomes" id="UP000564704">
    <property type="component" value="Unassembled WGS sequence"/>
</dbReference>
<dbReference type="Pfam" id="PF06568">
    <property type="entry name" value="YjiS-like"/>
    <property type="match status" value="1"/>
</dbReference>
<dbReference type="RefSeq" id="WP_154154451.1">
    <property type="nucleotide sequence ID" value="NZ_SZWE01000002.1"/>
</dbReference>
<dbReference type="InterPro" id="IPR009506">
    <property type="entry name" value="YjiS-like"/>
</dbReference>
<keyword evidence="3" id="KW-1185">Reference proteome</keyword>
<feature type="domain" description="YjiS-like" evidence="1">
    <location>
        <begin position="26"/>
        <end position="58"/>
    </location>
</feature>
<dbReference type="AlphaFoldDB" id="A0A844CTV0"/>
<gene>
    <name evidence="2" type="ORF">FDP25_15595</name>
</gene>
<dbReference type="EMBL" id="SZWE01000002">
    <property type="protein sequence ID" value="MRU16865.1"/>
    <property type="molecule type" value="Genomic_DNA"/>
</dbReference>
<evidence type="ECO:0000313" key="2">
    <source>
        <dbReference type="EMBL" id="MRU16865.1"/>
    </source>
</evidence>
<evidence type="ECO:0000313" key="3">
    <source>
        <dbReference type="Proteomes" id="UP000564704"/>
    </source>
</evidence>
<name>A0A844CTV0_9RHOB</name>
<comment type="caution">
    <text evidence="2">The sequence shown here is derived from an EMBL/GenBank/DDBJ whole genome shotgun (WGS) entry which is preliminary data.</text>
</comment>
<protein>
    <submittedName>
        <fullName evidence="2">DUF1127 domain-containing protein</fullName>
    </submittedName>
</protein>